<dbReference type="HAMAP" id="MF_01841">
    <property type="entry name" value="Agmatine_deimin"/>
    <property type="match status" value="1"/>
</dbReference>
<dbReference type="PANTHER" id="PTHR31377">
    <property type="entry name" value="AGMATINE DEIMINASE-RELATED"/>
    <property type="match status" value="1"/>
</dbReference>
<evidence type="ECO:0000313" key="4">
    <source>
        <dbReference type="Proteomes" id="UP000028700"/>
    </source>
</evidence>
<evidence type="ECO:0000313" key="3">
    <source>
        <dbReference type="EMBL" id="GAK47321.1"/>
    </source>
</evidence>
<organism evidence="3 4">
    <name type="scientific">Secundilactobacillus oryzae JCM 18671</name>
    <dbReference type="NCBI Taxonomy" id="1291743"/>
    <lineage>
        <taxon>Bacteria</taxon>
        <taxon>Bacillati</taxon>
        <taxon>Bacillota</taxon>
        <taxon>Bacilli</taxon>
        <taxon>Lactobacillales</taxon>
        <taxon>Lactobacillaceae</taxon>
        <taxon>Secundilactobacillus</taxon>
    </lineage>
</organism>
<dbReference type="GO" id="GO:0047632">
    <property type="term" value="F:agmatine deiminase activity"/>
    <property type="evidence" value="ECO:0007669"/>
    <property type="project" value="UniProtKB-UniRule"/>
</dbReference>
<evidence type="ECO:0000256" key="1">
    <source>
        <dbReference type="ARBA" id="ARBA00022801"/>
    </source>
</evidence>
<dbReference type="InterPro" id="IPR007466">
    <property type="entry name" value="Peptidyl-Arg-deiminase_porph"/>
</dbReference>
<keyword evidence="1 2" id="KW-0378">Hydrolase</keyword>
<reference evidence="3" key="1">
    <citation type="journal article" date="2014" name="Genome Announc.">
        <title>Draft Genome Sequence of Lactobacillus oryzae Strain SG293T.</title>
        <authorList>
            <person name="Tanizawa Y."/>
            <person name="Fujisawa T."/>
            <person name="Mochizuki T."/>
            <person name="Kaminuma E."/>
            <person name="Nakamura Y."/>
            <person name="Tohno M."/>
        </authorList>
    </citation>
    <scope>NUCLEOTIDE SEQUENCE [LARGE SCALE GENOMIC DNA]</scope>
    <source>
        <strain evidence="3">SG293</strain>
    </source>
</reference>
<comment type="caution">
    <text evidence="3">The sequence shown here is derived from an EMBL/GenBank/DDBJ whole genome shotgun (WGS) entry which is preliminary data.</text>
</comment>
<keyword evidence="4" id="KW-1185">Reference proteome</keyword>
<dbReference type="NCBIfam" id="TIGR03380">
    <property type="entry name" value="agmatine_aguA"/>
    <property type="match status" value="1"/>
</dbReference>
<dbReference type="Pfam" id="PF04371">
    <property type="entry name" value="PAD_porph"/>
    <property type="match status" value="1"/>
</dbReference>
<dbReference type="EC" id="3.5.3.12" evidence="2"/>
<dbReference type="STRING" id="1291743.LOSG293_040670"/>
<dbReference type="eggNOG" id="COG2957">
    <property type="taxonomic scope" value="Bacteria"/>
</dbReference>
<dbReference type="SUPFAM" id="SSF55909">
    <property type="entry name" value="Pentein"/>
    <property type="match status" value="1"/>
</dbReference>
<dbReference type="GO" id="GO:0004668">
    <property type="term" value="F:protein-arginine deiminase activity"/>
    <property type="evidence" value="ECO:0007669"/>
    <property type="project" value="InterPro"/>
</dbReference>
<comment type="similarity">
    <text evidence="2">Belongs to the agmatine deiminase family.</text>
</comment>
<dbReference type="PANTHER" id="PTHR31377:SF0">
    <property type="entry name" value="AGMATINE DEIMINASE-RELATED"/>
    <property type="match status" value="1"/>
</dbReference>
<dbReference type="AlphaFoldDB" id="A0A081BH03"/>
<name>A0A081BH03_9LACO</name>
<accession>A0A081BH03</accession>
<comment type="caution">
    <text evidence="2">Lacks conserved residue(s) required for the propagation of feature annotation.</text>
</comment>
<sequence>MKLTSIPAADGFKMAAEFEPQGETYLIWPQRPDNWRNGGKQAQEAFAQLAEIISRYQPVTMLVNEDQFNNARSRLANEIRVIEMSSNDAWMRDYGPFYLLNDAGEVRCVDFNFNAWGGLLDGLYFPWDKDNEIAAKIANLKYLDYYKVKTVLEGCAIQVDGEGTLIATEDVVLSEGRNNDMTKAKMEQLFADYLGIQKTIWLKQGYFMDETNGDVDNIVNFVRPGELVLTWTENQDDPQYEISQEAFEILSQATDAKGRSFKIHKLQMPAPQTLSAEEANQVDAINGMLPRFEGQRLTATYVSYLTLNEAIVMPTFDDVADKVAHEQLTALYPDKTIIDFPVYEILIGGGGLHTVAASVPAGQPGGH</sequence>
<dbReference type="NCBIfam" id="NF010070">
    <property type="entry name" value="PRK13551.1"/>
    <property type="match status" value="1"/>
</dbReference>
<dbReference type="Gene3D" id="3.75.10.10">
    <property type="entry name" value="L-arginine/glycine Amidinotransferase, Chain A"/>
    <property type="match status" value="1"/>
</dbReference>
<dbReference type="OrthoDB" id="9808013at2"/>
<dbReference type="Proteomes" id="UP000028700">
    <property type="component" value="Unassembled WGS sequence"/>
</dbReference>
<gene>
    <name evidence="2" type="primary">aguA</name>
    <name evidence="3" type="ORF">LOSG293_040670</name>
</gene>
<dbReference type="InterPro" id="IPR017754">
    <property type="entry name" value="Agmatine_deiminase"/>
</dbReference>
<protein>
    <recommendedName>
        <fullName evidence="2">Putative agmatine deiminase</fullName>
        <ecNumber evidence="2">3.5.3.12</ecNumber>
    </recommendedName>
    <alternativeName>
        <fullName evidence="2">Agmatine iminohydrolase</fullName>
    </alternativeName>
</protein>
<dbReference type="RefSeq" id="WP_034526442.1">
    <property type="nucleotide sequence ID" value="NZ_BBJM01000004.1"/>
</dbReference>
<evidence type="ECO:0000256" key="2">
    <source>
        <dbReference type="HAMAP-Rule" id="MF_01841"/>
    </source>
</evidence>
<comment type="catalytic activity">
    <reaction evidence="2">
        <text>agmatine + H2O = N-carbamoylputrescine + NH4(+)</text>
        <dbReference type="Rhea" id="RHEA:18037"/>
        <dbReference type="ChEBI" id="CHEBI:15377"/>
        <dbReference type="ChEBI" id="CHEBI:28938"/>
        <dbReference type="ChEBI" id="CHEBI:58145"/>
        <dbReference type="ChEBI" id="CHEBI:58318"/>
        <dbReference type="EC" id="3.5.3.12"/>
    </reaction>
</comment>
<dbReference type="GO" id="GO:0009446">
    <property type="term" value="P:putrescine biosynthetic process"/>
    <property type="evidence" value="ECO:0007669"/>
    <property type="project" value="InterPro"/>
</dbReference>
<dbReference type="EMBL" id="BBJM01000004">
    <property type="protein sequence ID" value="GAK47321.1"/>
    <property type="molecule type" value="Genomic_DNA"/>
</dbReference>
<proteinExistence type="inferred from homology"/>